<protein>
    <recommendedName>
        <fullName evidence="1">KIB1-4 beta-propeller domain-containing protein</fullName>
    </recommendedName>
</protein>
<evidence type="ECO:0000313" key="2">
    <source>
        <dbReference type="EMBL" id="GJT66123.1"/>
    </source>
</evidence>
<evidence type="ECO:0000313" key="3">
    <source>
        <dbReference type="Proteomes" id="UP001151760"/>
    </source>
</evidence>
<dbReference type="PANTHER" id="PTHR40891:SF1">
    <property type="entry name" value="DUF295 DOMAIN-CONTAINING PROTEIN"/>
    <property type="match status" value="1"/>
</dbReference>
<reference evidence="2" key="1">
    <citation type="journal article" date="2022" name="Int. J. Mol. Sci.">
        <title>Draft Genome of Tanacetum Coccineum: Genomic Comparison of Closely Related Tanacetum-Family Plants.</title>
        <authorList>
            <person name="Yamashiro T."/>
            <person name="Shiraishi A."/>
            <person name="Nakayama K."/>
            <person name="Satake H."/>
        </authorList>
    </citation>
    <scope>NUCLEOTIDE SEQUENCE</scope>
</reference>
<accession>A0ABQ5FTC1</accession>
<feature type="domain" description="KIB1-4 beta-propeller" evidence="1">
    <location>
        <begin position="45"/>
        <end position="207"/>
    </location>
</feature>
<dbReference type="EMBL" id="BQNB010017687">
    <property type="protein sequence ID" value="GJT66123.1"/>
    <property type="molecule type" value="Genomic_DNA"/>
</dbReference>
<dbReference type="InterPro" id="IPR005174">
    <property type="entry name" value="KIB1-4_b-propeller"/>
</dbReference>
<comment type="caution">
    <text evidence="2">The sequence shown here is derived from an EMBL/GenBank/DDBJ whole genome shotgun (WGS) entry which is preliminary data.</text>
</comment>
<name>A0ABQ5FTC1_9ASTR</name>
<dbReference type="Proteomes" id="UP001151760">
    <property type="component" value="Unassembled WGS sequence"/>
</dbReference>
<organism evidence="2 3">
    <name type="scientific">Tanacetum coccineum</name>
    <dbReference type="NCBI Taxonomy" id="301880"/>
    <lineage>
        <taxon>Eukaryota</taxon>
        <taxon>Viridiplantae</taxon>
        <taxon>Streptophyta</taxon>
        <taxon>Embryophyta</taxon>
        <taxon>Tracheophyta</taxon>
        <taxon>Spermatophyta</taxon>
        <taxon>Magnoliopsida</taxon>
        <taxon>eudicotyledons</taxon>
        <taxon>Gunneridae</taxon>
        <taxon>Pentapetalae</taxon>
        <taxon>asterids</taxon>
        <taxon>campanulids</taxon>
        <taxon>Asterales</taxon>
        <taxon>Asteraceae</taxon>
        <taxon>Asteroideae</taxon>
        <taxon>Anthemideae</taxon>
        <taxon>Anthemidinae</taxon>
        <taxon>Tanacetum</taxon>
    </lineage>
</organism>
<evidence type="ECO:0000259" key="1">
    <source>
        <dbReference type="Pfam" id="PF03478"/>
    </source>
</evidence>
<reference evidence="2" key="2">
    <citation type="submission" date="2022-01" db="EMBL/GenBank/DDBJ databases">
        <authorList>
            <person name="Yamashiro T."/>
            <person name="Shiraishi A."/>
            <person name="Satake H."/>
            <person name="Nakayama K."/>
        </authorList>
    </citation>
    <scope>NUCLEOTIDE SEQUENCE</scope>
</reference>
<gene>
    <name evidence="2" type="ORF">Tco_1017603</name>
</gene>
<dbReference type="Pfam" id="PF03478">
    <property type="entry name" value="Beta-prop_KIB1-4"/>
    <property type="match status" value="1"/>
</dbReference>
<dbReference type="PANTHER" id="PTHR40891">
    <property type="entry name" value="DUF295 DOMAIN-CONTAINING PROTEIN"/>
    <property type="match status" value="1"/>
</dbReference>
<keyword evidence="3" id="KW-1185">Reference proteome</keyword>
<sequence length="277" mass="32561">MKQKQKQTKKQISCRSTYDQLPPQWQWAKYPWFVAQMQENQIFYTLHNPQLLYRCQIPELIGTQIRASFHGWVVLSKHPTWFLWNPLTSNLIRLPSLIHMKHEPNECFLSSPPDDQTSVFLLSTHGYPILTFCRLDCTRNKLKWAKYPYGKELRRIIGNNGYLYDLTCCNGKVYAFNSDDDNNTVIEIDIAVEEKKVVMRLLSFVEQPRPSFTRFCTTNGRMGIGCYLKGYGSELFYIEILILKMKPSDTVGFFLNDNFIRNTSKKLDNYKEIKYGC</sequence>
<proteinExistence type="predicted"/>